<evidence type="ECO:0000256" key="1">
    <source>
        <dbReference type="SAM" id="MobiDB-lite"/>
    </source>
</evidence>
<gene>
    <name evidence="2" type="ORF">FGO68_gene10048</name>
</gene>
<feature type="compositionally biased region" description="Basic and acidic residues" evidence="1">
    <location>
        <begin position="100"/>
        <end position="121"/>
    </location>
</feature>
<evidence type="ECO:0008006" key="4">
    <source>
        <dbReference type="Google" id="ProtNLM"/>
    </source>
</evidence>
<feature type="region of interest" description="Disordered" evidence="1">
    <location>
        <begin position="1"/>
        <end position="21"/>
    </location>
</feature>
<evidence type="ECO:0000313" key="3">
    <source>
        <dbReference type="Proteomes" id="UP000785679"/>
    </source>
</evidence>
<keyword evidence="3" id="KW-1185">Reference proteome</keyword>
<dbReference type="OrthoDB" id="309001at2759"/>
<feature type="region of interest" description="Disordered" evidence="1">
    <location>
        <begin position="90"/>
        <end position="260"/>
    </location>
</feature>
<accession>A0A8J8NSK3</accession>
<reference evidence="2" key="1">
    <citation type="submission" date="2019-06" db="EMBL/GenBank/DDBJ databases">
        <authorList>
            <person name="Zheng W."/>
        </authorList>
    </citation>
    <scope>NUCLEOTIDE SEQUENCE</scope>
    <source>
        <strain evidence="2">QDHG01</strain>
    </source>
</reference>
<protein>
    <recommendedName>
        <fullName evidence="4">Outer dense fiber protein 3</fullName>
    </recommendedName>
</protein>
<proteinExistence type="predicted"/>
<dbReference type="InterPro" id="IPR010736">
    <property type="entry name" value="SHIPPO-rpt"/>
</dbReference>
<dbReference type="EMBL" id="RRYP01008784">
    <property type="protein sequence ID" value="TNV79539.1"/>
    <property type="molecule type" value="Genomic_DNA"/>
</dbReference>
<comment type="caution">
    <text evidence="2">The sequence shown here is derived from an EMBL/GenBank/DDBJ whole genome shotgun (WGS) entry which is preliminary data.</text>
</comment>
<sequence length="338" mass="36353">MNSTAFSMLDQGPGPGSYAIRDTFKKHKDSKGFKIAGKYEEPEKLNVPGPGSYKKVSTVLTNAKPISFSKMERDNPMIVKDQVMTPPAGLYRIKGATSPNDKKGITICEKRPLKEQTERPHNPGPGTYVAKKENLKPMSGGYIGNARRGGEPGPAVASATHKKKEATDDFEVERVVGDQRGPPGPGTYKPRPATVKGPKYSMAGKPQDEKPQQVPGPGTYKGDDFMNSVKSKATILIGPGPKSSKDITSRKDVPGPGSYKPFIEKIQGAAVIGAEERLPKDHSSALIVPGPGTYKVKNQITPIGAVMTQADRFKYQKSQVPGPGAYKIAGLFGYLDQK</sequence>
<evidence type="ECO:0000313" key="2">
    <source>
        <dbReference type="EMBL" id="TNV79539.1"/>
    </source>
</evidence>
<name>A0A8J8NSK3_HALGN</name>
<dbReference type="InterPro" id="IPR051291">
    <property type="entry name" value="CIMAP"/>
</dbReference>
<dbReference type="PANTHER" id="PTHR21580:SF28">
    <property type="entry name" value="BOREALIN N-TERMINAL DOMAIN-CONTAINING PROTEIN-RELATED"/>
    <property type="match status" value="1"/>
</dbReference>
<dbReference type="AlphaFoldDB" id="A0A8J8NSK3"/>
<dbReference type="Proteomes" id="UP000785679">
    <property type="component" value="Unassembled WGS sequence"/>
</dbReference>
<organism evidence="2 3">
    <name type="scientific">Halteria grandinella</name>
    <dbReference type="NCBI Taxonomy" id="5974"/>
    <lineage>
        <taxon>Eukaryota</taxon>
        <taxon>Sar</taxon>
        <taxon>Alveolata</taxon>
        <taxon>Ciliophora</taxon>
        <taxon>Intramacronucleata</taxon>
        <taxon>Spirotrichea</taxon>
        <taxon>Stichotrichia</taxon>
        <taxon>Sporadotrichida</taxon>
        <taxon>Halteriidae</taxon>
        <taxon>Halteria</taxon>
    </lineage>
</organism>
<dbReference type="PANTHER" id="PTHR21580">
    <property type="entry name" value="SHIPPO-1-RELATED"/>
    <property type="match status" value="1"/>
</dbReference>
<dbReference type="Pfam" id="PF07004">
    <property type="entry name" value="SHIPPO-rpt"/>
    <property type="match status" value="5"/>
</dbReference>
<feature type="compositionally biased region" description="Basic and acidic residues" evidence="1">
    <location>
        <begin position="243"/>
        <end position="253"/>
    </location>
</feature>